<reference evidence="6" key="1">
    <citation type="submission" date="2015-04" db="EMBL/GenBank/DDBJ databases">
        <authorList>
            <person name="Syromyatnikov M.Y."/>
            <person name="Popov V.N."/>
        </authorList>
    </citation>
    <scope>NUCLEOTIDE SEQUENCE</scope>
    <source>
        <strain evidence="6">MO-1</strain>
    </source>
</reference>
<evidence type="ECO:0000313" key="6">
    <source>
        <dbReference type="EMBL" id="CRH05765.1"/>
    </source>
</evidence>
<evidence type="ECO:0000256" key="3">
    <source>
        <dbReference type="ARBA" id="ARBA00022840"/>
    </source>
</evidence>
<keyword evidence="2 4" id="KW-0547">Nucleotide-binding</keyword>
<sequence length="400" mass="43668">MADRLKRQRHIAIPWARPIDHAIAQSLASQGWRISLLDSHRYPTLDAQWRELKRLIACERLDGIVATHDRAAPLQALLNPHTAPSLDAVITTLDKVATRQKLDPAPLAWAALNPGELADACHLATLLDSFPFPAILKPRLGWESQHIIKMESLSELQRVGAQLQRLQPERLWPDGLVEAAYAESLGVGWILEEWIDASHIVTVDGAIQQGEGQIWGISSNLYHEEHPLQLEGGLFPAPLTTAVREQLQQVFQYVVAQLSGLGFDQSFLNCEFLITAGGDIHLMEVNGRLPLILSPLYQATMGSSHSLLAAAQLASGVTPCQPAAVTGVAGILFLTMPVDGLVETVWPAAELAEEGELLSIAQGEACAGERVGRWLITGERVEAITAQWRKKRDGVVDKSG</sequence>
<dbReference type="GO" id="GO:0005524">
    <property type="term" value="F:ATP binding"/>
    <property type="evidence" value="ECO:0007669"/>
    <property type="project" value="UniProtKB-UniRule"/>
</dbReference>
<evidence type="ECO:0000256" key="1">
    <source>
        <dbReference type="ARBA" id="ARBA00022598"/>
    </source>
</evidence>
<dbReference type="GO" id="GO:0016874">
    <property type="term" value="F:ligase activity"/>
    <property type="evidence" value="ECO:0007669"/>
    <property type="project" value="UniProtKB-KW"/>
</dbReference>
<proteinExistence type="predicted"/>
<accession>A0A1S7LFN9</accession>
<keyword evidence="1" id="KW-0436">Ligase</keyword>
<dbReference type="SUPFAM" id="SSF56059">
    <property type="entry name" value="Glutathione synthetase ATP-binding domain-like"/>
    <property type="match status" value="1"/>
</dbReference>
<dbReference type="PANTHER" id="PTHR43585:SF2">
    <property type="entry name" value="ATP-GRASP ENZYME FSQD"/>
    <property type="match status" value="1"/>
</dbReference>
<dbReference type="Pfam" id="PF13535">
    <property type="entry name" value="ATP-grasp_4"/>
    <property type="match status" value="1"/>
</dbReference>
<organism evidence="6">
    <name type="scientific">Magnetococcus massalia (strain MO-1)</name>
    <dbReference type="NCBI Taxonomy" id="451514"/>
    <lineage>
        <taxon>Bacteria</taxon>
        <taxon>Pseudomonadati</taxon>
        <taxon>Pseudomonadota</taxon>
        <taxon>Magnetococcia</taxon>
        <taxon>Magnetococcales</taxon>
        <taxon>Magnetococcaceae</taxon>
        <taxon>Magnetococcus</taxon>
    </lineage>
</organism>
<gene>
    <name evidence="6" type="ORF">MAGMO_1577</name>
</gene>
<dbReference type="Gene3D" id="3.30.470.20">
    <property type="entry name" value="ATP-grasp fold, B domain"/>
    <property type="match status" value="1"/>
</dbReference>
<dbReference type="InterPro" id="IPR052032">
    <property type="entry name" value="ATP-dep_AA_Ligase"/>
</dbReference>
<keyword evidence="3 4" id="KW-0067">ATP-binding</keyword>
<dbReference type="PROSITE" id="PS50975">
    <property type="entry name" value="ATP_GRASP"/>
    <property type="match status" value="1"/>
</dbReference>
<feature type="domain" description="ATP-grasp" evidence="5">
    <location>
        <begin position="95"/>
        <end position="314"/>
    </location>
</feature>
<evidence type="ECO:0000256" key="2">
    <source>
        <dbReference type="ARBA" id="ARBA00022741"/>
    </source>
</evidence>
<protein>
    <recommendedName>
        <fullName evidence="5">ATP-grasp domain-containing protein</fullName>
    </recommendedName>
</protein>
<dbReference type="EMBL" id="LO017727">
    <property type="protein sequence ID" value="CRH05765.1"/>
    <property type="molecule type" value="Genomic_DNA"/>
</dbReference>
<name>A0A1S7LFN9_MAGMO</name>
<dbReference type="GO" id="GO:0046872">
    <property type="term" value="F:metal ion binding"/>
    <property type="evidence" value="ECO:0007669"/>
    <property type="project" value="InterPro"/>
</dbReference>
<dbReference type="PANTHER" id="PTHR43585">
    <property type="entry name" value="FUMIPYRROLE BIOSYNTHESIS PROTEIN C"/>
    <property type="match status" value="1"/>
</dbReference>
<dbReference type="InterPro" id="IPR011761">
    <property type="entry name" value="ATP-grasp"/>
</dbReference>
<dbReference type="AlphaFoldDB" id="A0A1S7LFN9"/>
<evidence type="ECO:0000259" key="5">
    <source>
        <dbReference type="PROSITE" id="PS50975"/>
    </source>
</evidence>
<evidence type="ECO:0000256" key="4">
    <source>
        <dbReference type="PROSITE-ProRule" id="PRU00409"/>
    </source>
</evidence>